<dbReference type="SUPFAM" id="SSF103473">
    <property type="entry name" value="MFS general substrate transporter"/>
    <property type="match status" value="1"/>
</dbReference>
<feature type="transmembrane region" description="Helical" evidence="6">
    <location>
        <begin position="231"/>
        <end position="252"/>
    </location>
</feature>
<dbReference type="EMBL" id="MU842920">
    <property type="protein sequence ID" value="KAK2026186.1"/>
    <property type="molecule type" value="Genomic_DNA"/>
</dbReference>
<keyword evidence="2" id="KW-0813">Transport</keyword>
<gene>
    <name evidence="7" type="ORF">LX32DRAFT_684757</name>
</gene>
<dbReference type="Gene3D" id="1.20.1250.20">
    <property type="entry name" value="MFS general substrate transporter like domains"/>
    <property type="match status" value="1"/>
</dbReference>
<feature type="transmembrane region" description="Helical" evidence="6">
    <location>
        <begin position="169"/>
        <end position="190"/>
    </location>
</feature>
<evidence type="ECO:0000256" key="3">
    <source>
        <dbReference type="ARBA" id="ARBA00022692"/>
    </source>
</evidence>
<evidence type="ECO:0000256" key="2">
    <source>
        <dbReference type="ARBA" id="ARBA00022448"/>
    </source>
</evidence>
<evidence type="ECO:0000313" key="8">
    <source>
        <dbReference type="Proteomes" id="UP001232148"/>
    </source>
</evidence>
<accession>A0AAD9LXP2</accession>
<dbReference type="PANTHER" id="PTHR43791:SF62">
    <property type="entry name" value="MAJOR FACILITATOR SUPERFAMILY (MFS) PROFILE DOMAIN-CONTAINING PROTEIN"/>
    <property type="match status" value="1"/>
</dbReference>
<dbReference type="AlphaFoldDB" id="A0AAD9LXP2"/>
<evidence type="ECO:0000256" key="1">
    <source>
        <dbReference type="ARBA" id="ARBA00004141"/>
    </source>
</evidence>
<keyword evidence="8" id="KW-1185">Reference proteome</keyword>
<feature type="transmembrane region" description="Helical" evidence="6">
    <location>
        <begin position="113"/>
        <end position="131"/>
    </location>
</feature>
<evidence type="ECO:0008006" key="9">
    <source>
        <dbReference type="Google" id="ProtNLM"/>
    </source>
</evidence>
<name>A0AAD9LXP2_9PEZI</name>
<comment type="subcellular location">
    <subcellularLocation>
        <location evidence="1">Membrane</location>
        <topology evidence="1">Multi-pass membrane protein</topology>
    </subcellularLocation>
</comment>
<feature type="transmembrane region" description="Helical" evidence="6">
    <location>
        <begin position="202"/>
        <end position="219"/>
    </location>
</feature>
<feature type="transmembrane region" description="Helical" evidence="6">
    <location>
        <begin position="143"/>
        <end position="163"/>
    </location>
</feature>
<dbReference type="PANTHER" id="PTHR43791">
    <property type="entry name" value="PERMEASE-RELATED"/>
    <property type="match status" value="1"/>
</dbReference>
<dbReference type="GO" id="GO:0022857">
    <property type="term" value="F:transmembrane transporter activity"/>
    <property type="evidence" value="ECO:0007669"/>
    <property type="project" value="TreeGrafter"/>
</dbReference>
<evidence type="ECO:0000256" key="6">
    <source>
        <dbReference type="SAM" id="Phobius"/>
    </source>
</evidence>
<dbReference type="GO" id="GO:0016020">
    <property type="term" value="C:membrane"/>
    <property type="evidence" value="ECO:0007669"/>
    <property type="project" value="UniProtKB-SubCell"/>
</dbReference>
<proteinExistence type="predicted"/>
<sequence length="279" mass="30466">MVETAETKGGGVSVDVAAIITEDPLMWPSTRQLNSASEATLASPEWRATEKRLVRKLDMTLLPMVFLLYTFNYLDRNNIAYAGMQAFYVTSMGFNGFFPTIVQGLHFGSQTTTLLLTAPPYLFAAAVSLVVCTSSDKRADRGLHIMGPLGVSIVGFVITAATTNHPVRYFASYLYVPGAMSSMALIFSWSSTAMSETTEKRAAGMAIVCLICQLGGVWSPYFFRPEDSPRYLLAFILMIASSSLCIATVLSMRRILGKANKRLVAEAEGTGKSPRLYIM</sequence>
<evidence type="ECO:0000313" key="7">
    <source>
        <dbReference type="EMBL" id="KAK2026186.1"/>
    </source>
</evidence>
<dbReference type="InterPro" id="IPR036259">
    <property type="entry name" value="MFS_trans_sf"/>
</dbReference>
<keyword evidence="3 6" id="KW-0812">Transmembrane</keyword>
<dbReference type="FunFam" id="1.20.1250.20:FF:000013">
    <property type="entry name" value="MFS general substrate transporter"/>
    <property type="match status" value="1"/>
</dbReference>
<organism evidence="7 8">
    <name type="scientific">Colletotrichum zoysiae</name>
    <dbReference type="NCBI Taxonomy" id="1216348"/>
    <lineage>
        <taxon>Eukaryota</taxon>
        <taxon>Fungi</taxon>
        <taxon>Dikarya</taxon>
        <taxon>Ascomycota</taxon>
        <taxon>Pezizomycotina</taxon>
        <taxon>Sordariomycetes</taxon>
        <taxon>Hypocreomycetidae</taxon>
        <taxon>Glomerellales</taxon>
        <taxon>Glomerellaceae</taxon>
        <taxon>Colletotrichum</taxon>
        <taxon>Colletotrichum graminicola species complex</taxon>
    </lineage>
</organism>
<feature type="transmembrane region" description="Helical" evidence="6">
    <location>
        <begin position="86"/>
        <end position="107"/>
    </location>
</feature>
<keyword evidence="4 6" id="KW-1133">Transmembrane helix</keyword>
<evidence type="ECO:0000256" key="5">
    <source>
        <dbReference type="ARBA" id="ARBA00023136"/>
    </source>
</evidence>
<protein>
    <recommendedName>
        <fullName evidence="9">Major facilitator superfamily transporter</fullName>
    </recommendedName>
</protein>
<dbReference type="Proteomes" id="UP001232148">
    <property type="component" value="Unassembled WGS sequence"/>
</dbReference>
<keyword evidence="5 6" id="KW-0472">Membrane</keyword>
<comment type="caution">
    <text evidence="7">The sequence shown here is derived from an EMBL/GenBank/DDBJ whole genome shotgun (WGS) entry which is preliminary data.</text>
</comment>
<evidence type="ECO:0000256" key="4">
    <source>
        <dbReference type="ARBA" id="ARBA00022989"/>
    </source>
</evidence>
<reference evidence="7" key="1">
    <citation type="submission" date="2021-06" db="EMBL/GenBank/DDBJ databases">
        <title>Comparative genomics, transcriptomics and evolutionary studies reveal genomic signatures of adaptation to plant cell wall in hemibiotrophic fungi.</title>
        <authorList>
            <consortium name="DOE Joint Genome Institute"/>
            <person name="Baroncelli R."/>
            <person name="Diaz J.F."/>
            <person name="Benocci T."/>
            <person name="Peng M."/>
            <person name="Battaglia E."/>
            <person name="Haridas S."/>
            <person name="Andreopoulos W."/>
            <person name="Labutti K."/>
            <person name="Pangilinan J."/>
            <person name="Floch G.L."/>
            <person name="Makela M.R."/>
            <person name="Henrissat B."/>
            <person name="Grigoriev I.V."/>
            <person name="Crouch J.A."/>
            <person name="De Vries R.P."/>
            <person name="Sukno S.A."/>
            <person name="Thon M.R."/>
        </authorList>
    </citation>
    <scope>NUCLEOTIDE SEQUENCE</scope>
    <source>
        <strain evidence="7">MAFF235873</strain>
    </source>
</reference>